<protein>
    <recommendedName>
        <fullName evidence="3">Transcriptional regulator</fullName>
    </recommendedName>
</protein>
<evidence type="ECO:0000313" key="1">
    <source>
        <dbReference type="EMBL" id="AWR94939.1"/>
    </source>
</evidence>
<name>A0A2U9IFZ3_9CREN</name>
<dbReference type="Proteomes" id="UP000248044">
    <property type="component" value="Chromosome"/>
</dbReference>
<sequence length="111" mass="12762">MLSVFNREKDVHETASKIFSDGIMTLVMSTIITNNGTSEEELERKVGEKLHLDNIPEIVKEKVKSLEDLGVIERKYNMIVLTEFGVKVSKILKDMLKIYYETFTSPSLKKH</sequence>
<keyword evidence="2" id="KW-1185">Reference proteome</keyword>
<evidence type="ECO:0000313" key="2">
    <source>
        <dbReference type="Proteomes" id="UP000248044"/>
    </source>
</evidence>
<dbReference type="EMBL" id="CP029289">
    <property type="protein sequence ID" value="AWR94939.1"/>
    <property type="molecule type" value="Genomic_DNA"/>
</dbReference>
<reference evidence="1 2" key="1">
    <citation type="submission" date="2018-05" db="EMBL/GenBank/DDBJ databases">
        <title>Complete Genome Sequences of Extremely Thermoacidophilic, Metal-Mobilizing Type-Strain Members of the Archaeal Family Sulfolobaceae: Acidianus brierleyi DSM-1651T, Acidianus sulfidivorans DSM-18786T, Metallosphaera hakonensis DSM-7519T, and Metallosphaera prunae DSM-10039T.</title>
        <authorList>
            <person name="Counts J.A."/>
            <person name="Kelly R.M."/>
        </authorList>
    </citation>
    <scope>NUCLEOTIDE SEQUENCE [LARGE SCALE GENOMIC DNA]</scope>
    <source>
        <strain evidence="1 2">DSM 1651</strain>
    </source>
</reference>
<evidence type="ECO:0008006" key="3">
    <source>
        <dbReference type="Google" id="ProtNLM"/>
    </source>
</evidence>
<dbReference type="AlphaFoldDB" id="A0A2U9IFZ3"/>
<dbReference type="RefSeq" id="WP_110270820.1">
    <property type="nucleotide sequence ID" value="NZ_CP029289.2"/>
</dbReference>
<dbReference type="KEGG" id="abri:DFR85_10365"/>
<dbReference type="GeneID" id="36832563"/>
<gene>
    <name evidence="1" type="ORF">DFR85_10365</name>
</gene>
<accession>A0A2U9IFZ3</accession>
<organism evidence="1 2">
    <name type="scientific">Acidianus brierleyi</name>
    <dbReference type="NCBI Taxonomy" id="41673"/>
    <lineage>
        <taxon>Archaea</taxon>
        <taxon>Thermoproteota</taxon>
        <taxon>Thermoprotei</taxon>
        <taxon>Sulfolobales</taxon>
        <taxon>Sulfolobaceae</taxon>
        <taxon>Acidianus</taxon>
    </lineage>
</organism>
<proteinExistence type="predicted"/>